<reference evidence="13 14" key="1">
    <citation type="submission" date="2020-08" db="EMBL/GenBank/DDBJ databases">
        <title>Genomic Encyclopedia of Type Strains, Phase IV (KMG-IV): sequencing the most valuable type-strain genomes for metagenomic binning, comparative biology and taxonomic classification.</title>
        <authorList>
            <person name="Goeker M."/>
        </authorList>
    </citation>
    <scope>NUCLEOTIDE SEQUENCE [LARGE SCALE GENOMIC DNA]</scope>
    <source>
        <strain evidence="13 14">DSM 19612</strain>
    </source>
</reference>
<dbReference type="GO" id="GO:0071555">
    <property type="term" value="P:cell wall organization"/>
    <property type="evidence" value="ECO:0007669"/>
    <property type="project" value="UniProtKB-KW"/>
</dbReference>
<evidence type="ECO:0000256" key="3">
    <source>
        <dbReference type="ARBA" id="ARBA00022679"/>
    </source>
</evidence>
<keyword evidence="6" id="KW-0012">Acyltransferase</keyword>
<proteinExistence type="inferred from homology"/>
<comment type="subcellular location">
    <subcellularLocation>
        <location evidence="1">Cytoplasm</location>
    </subcellularLocation>
</comment>
<dbReference type="GO" id="GO:0005737">
    <property type="term" value="C:cytoplasm"/>
    <property type="evidence" value="ECO:0007669"/>
    <property type="project" value="UniProtKB-SubCell"/>
</dbReference>
<evidence type="ECO:0000256" key="10">
    <source>
        <dbReference type="ARBA" id="ARBA00042933"/>
    </source>
</evidence>
<evidence type="ECO:0000256" key="8">
    <source>
        <dbReference type="ARBA" id="ARBA00039074"/>
    </source>
</evidence>
<dbReference type="PANTHER" id="PTHR36174:SF1">
    <property type="entry name" value="LIPID II:GLYCINE GLYCYLTRANSFERASE"/>
    <property type="match status" value="1"/>
</dbReference>
<evidence type="ECO:0000256" key="2">
    <source>
        <dbReference type="ARBA" id="ARBA00009943"/>
    </source>
</evidence>
<dbReference type="GO" id="GO:0009252">
    <property type="term" value="P:peptidoglycan biosynthetic process"/>
    <property type="evidence" value="ECO:0007669"/>
    <property type="project" value="UniProtKB-KW"/>
</dbReference>
<dbReference type="PANTHER" id="PTHR36174">
    <property type="entry name" value="LIPID II:GLYCINE GLYCYLTRANSFERASE"/>
    <property type="match status" value="1"/>
</dbReference>
<dbReference type="InterPro" id="IPR016181">
    <property type="entry name" value="Acyl_CoA_acyltransferase"/>
</dbReference>
<dbReference type="AlphaFoldDB" id="A0A841Q4J9"/>
<sequence length="351" mass="41053">MLVLIDSKSDWEKWTENMNLDVYYSFEYGKTFAEKEGGELRAVYYENENGELFYPFIIRPIPLVEGNWQDIVTPYGYGGPFIVGKDLKKLCKHFYAAFTSFCKENNIVTETIRSHPLLGNEAYLEEEIDLQYIRKTTAVDLTKSLKEIRNDYTKMCKRNIKKARKQGVTCYTADIYDKTIKKFHDMYSETMDRNGADDFYFFDITFFEKQLEGSSIHDSLLLFAEYEKEVIGGVLLLVGREFAHYHFGASTTKYLKLRPNNLIFDYMVEVAKSKGCKALHLGGGYAEDDGLFKFKSSFTNHNHFPYYIGKKIYNHTQYEEITSYVKQNYEVKEQFFPTYRGIIKKVGDTDE</sequence>
<dbReference type="PROSITE" id="PS51191">
    <property type="entry name" value="FEMABX"/>
    <property type="match status" value="1"/>
</dbReference>
<evidence type="ECO:0000256" key="6">
    <source>
        <dbReference type="ARBA" id="ARBA00023315"/>
    </source>
</evidence>
<evidence type="ECO:0000256" key="11">
    <source>
        <dbReference type="ARBA" id="ARBA00048654"/>
    </source>
</evidence>
<evidence type="ECO:0000256" key="1">
    <source>
        <dbReference type="ARBA" id="ARBA00004496"/>
    </source>
</evidence>
<evidence type="ECO:0000313" key="13">
    <source>
        <dbReference type="EMBL" id="MBB6453307.1"/>
    </source>
</evidence>
<evidence type="ECO:0000259" key="12">
    <source>
        <dbReference type="Pfam" id="PF13480"/>
    </source>
</evidence>
<comment type="caution">
    <text evidence="13">The sequence shown here is derived from an EMBL/GenBank/DDBJ whole genome shotgun (WGS) entry which is preliminary data.</text>
</comment>
<evidence type="ECO:0000313" key="14">
    <source>
        <dbReference type="Proteomes" id="UP000581688"/>
    </source>
</evidence>
<dbReference type="EMBL" id="JACHGH010000004">
    <property type="protein sequence ID" value="MBB6453307.1"/>
    <property type="molecule type" value="Genomic_DNA"/>
</dbReference>
<evidence type="ECO:0000256" key="5">
    <source>
        <dbReference type="ARBA" id="ARBA00022984"/>
    </source>
</evidence>
<keyword evidence="5" id="KW-0573">Peptidoglycan synthesis</keyword>
<dbReference type="SUPFAM" id="SSF55729">
    <property type="entry name" value="Acyl-CoA N-acyltransferases (Nat)"/>
    <property type="match status" value="1"/>
</dbReference>
<dbReference type="Proteomes" id="UP000581688">
    <property type="component" value="Unassembled WGS sequence"/>
</dbReference>
<name>A0A841Q4J9_9BACI</name>
<gene>
    <name evidence="13" type="ORF">HNQ94_001755</name>
</gene>
<accession>A0A841Q4J9</accession>
<dbReference type="EC" id="2.3.2.16" evidence="8"/>
<dbReference type="InterPro" id="IPR050644">
    <property type="entry name" value="PG_Glycine_Bridge_Synth"/>
</dbReference>
<protein>
    <recommendedName>
        <fullName evidence="9">Lipid II:glycine glycyltransferase</fullName>
        <ecNumber evidence="8">2.3.2.16</ecNumber>
    </recommendedName>
    <alternativeName>
        <fullName evidence="10">Factor essential for expression of methicillin resistance X</fullName>
    </alternativeName>
</protein>
<dbReference type="InterPro" id="IPR003447">
    <property type="entry name" value="FEMABX"/>
</dbReference>
<keyword evidence="14" id="KW-1185">Reference proteome</keyword>
<comment type="catalytic activity">
    <reaction evidence="11">
        <text>beta-D-GlcNAc-(1-&gt;4)-Mur2Ac(oyl-L-Ala-D-isoglutaminyl-L-Lys-D-Ala-D-Ala)-di-trans,octa-cis-undecaprenyl diphosphate + glycyl-tRNA(Gly) = beta-D-GlcNAc-(1-&gt;4)-Mur2Ac(oyl-L-Ala-D-isoglutaminyl-L-Lys-(N(6)-Gly)-D-Ala-D-Ala)-di-trans,octa-cis-undecaprenyl diphosphate + tRNA(Gly) + H(+)</text>
        <dbReference type="Rhea" id="RHEA:30435"/>
        <dbReference type="Rhea" id="RHEA-COMP:9664"/>
        <dbReference type="Rhea" id="RHEA-COMP:9683"/>
        <dbReference type="ChEBI" id="CHEBI:15378"/>
        <dbReference type="ChEBI" id="CHEBI:62233"/>
        <dbReference type="ChEBI" id="CHEBI:62234"/>
        <dbReference type="ChEBI" id="CHEBI:78442"/>
        <dbReference type="ChEBI" id="CHEBI:78522"/>
        <dbReference type="EC" id="2.3.2.16"/>
    </reaction>
</comment>
<evidence type="ECO:0000256" key="4">
    <source>
        <dbReference type="ARBA" id="ARBA00022960"/>
    </source>
</evidence>
<dbReference type="RefSeq" id="WP_174495599.1">
    <property type="nucleotide sequence ID" value="NZ_CADDWK010000004.1"/>
</dbReference>
<dbReference type="Gene3D" id="3.40.630.30">
    <property type="match status" value="1"/>
</dbReference>
<comment type="similarity">
    <text evidence="2">Belongs to the FemABX family.</text>
</comment>
<evidence type="ECO:0000256" key="9">
    <source>
        <dbReference type="ARBA" id="ARBA00040679"/>
    </source>
</evidence>
<dbReference type="InterPro" id="IPR038740">
    <property type="entry name" value="BioF2-like_GNAT_dom"/>
</dbReference>
<dbReference type="GO" id="GO:0008360">
    <property type="term" value="P:regulation of cell shape"/>
    <property type="evidence" value="ECO:0007669"/>
    <property type="project" value="UniProtKB-KW"/>
</dbReference>
<dbReference type="Pfam" id="PF13480">
    <property type="entry name" value="Acetyltransf_6"/>
    <property type="match status" value="1"/>
</dbReference>
<dbReference type="GO" id="GO:0016755">
    <property type="term" value="F:aminoacyltransferase activity"/>
    <property type="evidence" value="ECO:0007669"/>
    <property type="project" value="InterPro"/>
</dbReference>
<feature type="domain" description="BioF2-like acetyltransferase" evidence="12">
    <location>
        <begin position="154"/>
        <end position="286"/>
    </location>
</feature>
<keyword evidence="7" id="KW-0961">Cell wall biogenesis/degradation</keyword>
<keyword evidence="4" id="KW-0133">Cell shape</keyword>
<evidence type="ECO:0000256" key="7">
    <source>
        <dbReference type="ARBA" id="ARBA00023316"/>
    </source>
</evidence>
<organism evidence="13 14">
    <name type="scientific">Salirhabdus euzebyi</name>
    <dbReference type="NCBI Taxonomy" id="394506"/>
    <lineage>
        <taxon>Bacteria</taxon>
        <taxon>Bacillati</taxon>
        <taxon>Bacillota</taxon>
        <taxon>Bacilli</taxon>
        <taxon>Bacillales</taxon>
        <taxon>Bacillaceae</taxon>
        <taxon>Salirhabdus</taxon>
    </lineage>
</organism>
<keyword evidence="3 13" id="KW-0808">Transferase</keyword>